<evidence type="ECO:0000313" key="2">
    <source>
        <dbReference type="EMBL" id="SPD79465.1"/>
    </source>
</evidence>
<reference evidence="2" key="1">
    <citation type="submission" date="2018-02" db="EMBL/GenBank/DDBJ databases">
        <authorList>
            <consortium name="Jesu Arockiaraj"/>
            <consortium name="Anbazahan"/>
            <consortium name="Venkatesh"/>
        </authorList>
    </citation>
    <scope>NUCLEOTIDE SEQUENCE</scope>
    <source>
        <strain evidence="2">SRM16</strain>
    </source>
</reference>
<dbReference type="GO" id="GO:0022900">
    <property type="term" value="P:electron transport chain"/>
    <property type="evidence" value="ECO:0007669"/>
    <property type="project" value="InterPro"/>
</dbReference>
<name>A0A3P3ZKQ8_LIMPL</name>
<accession>A0A3P3ZKQ8</accession>
<gene>
    <name evidence="3" type="primary">A-SPLC1</name>
</gene>
<organism evidence="3">
    <name type="scientific">Limnospira platensis</name>
    <name type="common">Arthrospira platensis</name>
    <dbReference type="NCBI Taxonomy" id="118562"/>
    <lineage>
        <taxon>Bacteria</taxon>
        <taxon>Bacillati</taxon>
        <taxon>Cyanobacteriota</taxon>
        <taxon>Cyanophyceae</taxon>
        <taxon>Oscillatoriophycideae</taxon>
        <taxon>Oscillatoriales</taxon>
        <taxon>Sirenicapillariaceae</taxon>
        <taxon>Limnospira</taxon>
    </lineage>
</organism>
<reference evidence="3" key="2">
    <citation type="submission" date="2018-10" db="EMBL/GenBank/DDBJ databases">
        <authorList>
            <person name="Arockiaraj J."/>
            <person name="Kumaresan V."/>
            <person name="Sannasimuthu A."/>
        </authorList>
    </citation>
    <scope>NUCLEOTIDE SEQUENCE</scope>
</reference>
<dbReference type="InterPro" id="IPR010980">
    <property type="entry name" value="Cyt_c/b562"/>
</dbReference>
<feature type="transmembrane region" description="Helical" evidence="1">
    <location>
        <begin position="26"/>
        <end position="47"/>
    </location>
</feature>
<evidence type="ECO:0000256" key="1">
    <source>
        <dbReference type="SAM" id="Phobius"/>
    </source>
</evidence>
<dbReference type="Gene3D" id="1.20.120.10">
    <property type="entry name" value="Cytochrome c/b562"/>
    <property type="match status" value="1"/>
</dbReference>
<dbReference type="SUPFAM" id="SSF47175">
    <property type="entry name" value="Cytochromes"/>
    <property type="match status" value="1"/>
</dbReference>
<dbReference type="EMBL" id="LR025150">
    <property type="protein sequence ID" value="VAY19591.1"/>
    <property type="molecule type" value="mRNA"/>
</dbReference>
<evidence type="ECO:0000313" key="3">
    <source>
        <dbReference type="EMBL" id="VAY19591.1"/>
    </source>
</evidence>
<dbReference type="GO" id="GO:0005506">
    <property type="term" value="F:iron ion binding"/>
    <property type="evidence" value="ECO:0007669"/>
    <property type="project" value="InterPro"/>
</dbReference>
<keyword evidence="1" id="KW-1133">Transmembrane helix</keyword>
<keyword evidence="1" id="KW-0812">Transmembrane</keyword>
<dbReference type="Pfam" id="PF01322">
    <property type="entry name" value="Cytochrom_C_2"/>
    <property type="match status" value="1"/>
</dbReference>
<protein>
    <submittedName>
        <fullName evidence="3">Cytochrome c class II</fullName>
    </submittedName>
</protein>
<dbReference type="GO" id="GO:0020037">
    <property type="term" value="F:heme binding"/>
    <property type="evidence" value="ECO:0007669"/>
    <property type="project" value="InterPro"/>
</dbReference>
<sequence length="204" mass="22983">MKNHNLLPRPQNSISFSFQTSLMTKFIRFICTLVIAVLLVIGGGFLMKVYPHYLTDTTNNNALNVSPNTSLSAVDRDLAIAYRRQYMKALSAHYRSLEAILEKEAPFANQTLTHINSLLSLAEYMPEVFPPGTAMTDAEGWGAKPLIWSEPDDFSRLIANFQANLETLKTMVNNSPNPINAIESFTKVRQTCLDCHSIYRVRQP</sequence>
<dbReference type="GO" id="GO:0009055">
    <property type="term" value="F:electron transfer activity"/>
    <property type="evidence" value="ECO:0007669"/>
    <property type="project" value="InterPro"/>
</dbReference>
<proteinExistence type="evidence at transcript level"/>
<dbReference type="PROSITE" id="PS51009">
    <property type="entry name" value="CYTCII"/>
    <property type="match status" value="1"/>
</dbReference>
<dbReference type="AlphaFoldDB" id="A0A3P3ZKQ8"/>
<dbReference type="InterPro" id="IPR002321">
    <property type="entry name" value="Cyt_c_II"/>
</dbReference>
<dbReference type="EMBL" id="LT984990">
    <property type="protein sequence ID" value="SPD79465.1"/>
    <property type="molecule type" value="mRNA"/>
</dbReference>
<keyword evidence="1" id="KW-0472">Membrane</keyword>